<keyword evidence="3 4" id="KW-0067">ATP-binding</keyword>
<accession>A0A6I2MCN2</accession>
<dbReference type="PANTHER" id="PTHR23407:SF1">
    <property type="entry name" value="5-FORMYLTETRAHYDROFOLATE CYCLO-LIGASE"/>
    <property type="match status" value="1"/>
</dbReference>
<keyword evidence="5" id="KW-0479">Metal-binding</keyword>
<evidence type="ECO:0000256" key="2">
    <source>
        <dbReference type="ARBA" id="ARBA00022741"/>
    </source>
</evidence>
<comment type="cofactor">
    <cofactor evidence="5">
        <name>Mg(2+)</name>
        <dbReference type="ChEBI" id="CHEBI:18420"/>
    </cofactor>
</comment>
<evidence type="ECO:0000313" key="6">
    <source>
        <dbReference type="EMBL" id="MRX56010.1"/>
    </source>
</evidence>
<dbReference type="GO" id="GO:0009396">
    <property type="term" value="P:folic acid-containing compound biosynthetic process"/>
    <property type="evidence" value="ECO:0007669"/>
    <property type="project" value="TreeGrafter"/>
</dbReference>
<name>A0A6I2MCN2_9BACI</name>
<dbReference type="InterPro" id="IPR002698">
    <property type="entry name" value="FTHF_cligase"/>
</dbReference>
<proteinExistence type="inferred from homology"/>
<gene>
    <name evidence="6" type="ORF">GJU41_18765</name>
</gene>
<evidence type="ECO:0000313" key="7">
    <source>
        <dbReference type="Proteomes" id="UP000441585"/>
    </source>
</evidence>
<keyword evidence="5" id="KW-0460">Magnesium</keyword>
<keyword evidence="6" id="KW-0436">Ligase</keyword>
<feature type="binding site" evidence="4">
    <location>
        <position position="54"/>
    </location>
    <ligand>
        <name>substrate</name>
    </ligand>
</feature>
<feature type="binding site" evidence="4">
    <location>
        <begin position="133"/>
        <end position="141"/>
    </location>
    <ligand>
        <name>ATP</name>
        <dbReference type="ChEBI" id="CHEBI:30616"/>
    </ligand>
</feature>
<dbReference type="EC" id="6.3.3.2" evidence="5"/>
<keyword evidence="7" id="KW-1185">Reference proteome</keyword>
<dbReference type="GO" id="GO:0005524">
    <property type="term" value="F:ATP binding"/>
    <property type="evidence" value="ECO:0007669"/>
    <property type="project" value="UniProtKB-KW"/>
</dbReference>
<dbReference type="RefSeq" id="WP_139149069.1">
    <property type="nucleotide sequence ID" value="NZ_CAJFZX010000001.1"/>
</dbReference>
<feature type="binding site" evidence="4">
    <location>
        <position position="49"/>
    </location>
    <ligand>
        <name>substrate</name>
    </ligand>
</feature>
<dbReference type="InterPro" id="IPR037171">
    <property type="entry name" value="NagB/RpiA_transferase-like"/>
</dbReference>
<dbReference type="Pfam" id="PF01812">
    <property type="entry name" value="5-FTHF_cyc-lig"/>
    <property type="match status" value="1"/>
</dbReference>
<keyword evidence="2 4" id="KW-0547">Nucleotide-binding</keyword>
<dbReference type="GO" id="GO:0046872">
    <property type="term" value="F:metal ion binding"/>
    <property type="evidence" value="ECO:0007669"/>
    <property type="project" value="UniProtKB-KW"/>
</dbReference>
<evidence type="ECO:0000256" key="5">
    <source>
        <dbReference type="RuleBase" id="RU361279"/>
    </source>
</evidence>
<reference evidence="6 7" key="1">
    <citation type="submission" date="2019-11" db="EMBL/GenBank/DDBJ databases">
        <title>Bacillus idriensis genome.</title>
        <authorList>
            <person name="Konopka E.N."/>
            <person name="Newman J.D."/>
        </authorList>
    </citation>
    <scope>NUCLEOTIDE SEQUENCE [LARGE SCALE GENOMIC DNA]</scope>
    <source>
        <strain evidence="6 7">DSM 19097</strain>
    </source>
</reference>
<dbReference type="PANTHER" id="PTHR23407">
    <property type="entry name" value="ATPASE INHIBITOR/5-FORMYLTETRAHYDROFOLATE CYCLO-LIGASE"/>
    <property type="match status" value="1"/>
</dbReference>
<dbReference type="EMBL" id="WKKF01000007">
    <property type="protein sequence ID" value="MRX56010.1"/>
    <property type="molecule type" value="Genomic_DNA"/>
</dbReference>
<evidence type="ECO:0000256" key="1">
    <source>
        <dbReference type="ARBA" id="ARBA00010638"/>
    </source>
</evidence>
<evidence type="ECO:0000256" key="4">
    <source>
        <dbReference type="PIRSR" id="PIRSR006806-1"/>
    </source>
</evidence>
<dbReference type="GO" id="GO:0030272">
    <property type="term" value="F:5-formyltetrahydrofolate cyclo-ligase activity"/>
    <property type="evidence" value="ECO:0007669"/>
    <property type="project" value="UniProtKB-EC"/>
</dbReference>
<sequence length="188" mass="21458">MLKTNLRNDVKRRLNSLENDTYDKNCERINKRLFAQPYWLKCETIAITISNGREVDTAMIIKEALRLNKRVAIPKCYPDQKIMEFRTFQTTDQLETVYFGLKEPVVSKTAFVPAGEIDLLIVPGICFDRKGYRIGYGGGYYDRYMTQYRGFSVSLAFEAQLVSAVPAEAHDLPVNQILTENEVIVASG</sequence>
<dbReference type="SUPFAM" id="SSF100950">
    <property type="entry name" value="NagB/RpiA/CoA transferase-like"/>
    <property type="match status" value="1"/>
</dbReference>
<dbReference type="Gene3D" id="3.40.50.10420">
    <property type="entry name" value="NagB/RpiA/CoA transferase-like"/>
    <property type="match status" value="1"/>
</dbReference>
<comment type="similarity">
    <text evidence="1 5">Belongs to the 5-formyltetrahydrofolate cyclo-ligase family.</text>
</comment>
<dbReference type="AlphaFoldDB" id="A0A6I2MCN2"/>
<dbReference type="PIRSF" id="PIRSF006806">
    <property type="entry name" value="FTHF_cligase"/>
    <property type="match status" value="1"/>
</dbReference>
<dbReference type="InterPro" id="IPR024185">
    <property type="entry name" value="FTHF_cligase-like_sf"/>
</dbReference>
<protein>
    <recommendedName>
        <fullName evidence="5">5-formyltetrahydrofolate cyclo-ligase</fullName>
        <ecNumber evidence="5">6.3.3.2</ecNumber>
    </recommendedName>
</protein>
<comment type="catalytic activity">
    <reaction evidence="5">
        <text>(6S)-5-formyl-5,6,7,8-tetrahydrofolate + ATP = (6R)-5,10-methenyltetrahydrofolate + ADP + phosphate</text>
        <dbReference type="Rhea" id="RHEA:10488"/>
        <dbReference type="ChEBI" id="CHEBI:30616"/>
        <dbReference type="ChEBI" id="CHEBI:43474"/>
        <dbReference type="ChEBI" id="CHEBI:57455"/>
        <dbReference type="ChEBI" id="CHEBI:57457"/>
        <dbReference type="ChEBI" id="CHEBI:456216"/>
        <dbReference type="EC" id="6.3.3.2"/>
    </reaction>
</comment>
<organism evidence="6 7">
    <name type="scientific">Metabacillus idriensis</name>
    <dbReference type="NCBI Taxonomy" id="324768"/>
    <lineage>
        <taxon>Bacteria</taxon>
        <taxon>Bacillati</taxon>
        <taxon>Bacillota</taxon>
        <taxon>Bacilli</taxon>
        <taxon>Bacillales</taxon>
        <taxon>Bacillaceae</taxon>
        <taxon>Metabacillus</taxon>
    </lineage>
</organism>
<evidence type="ECO:0000256" key="3">
    <source>
        <dbReference type="ARBA" id="ARBA00022840"/>
    </source>
</evidence>
<dbReference type="Proteomes" id="UP000441585">
    <property type="component" value="Unassembled WGS sequence"/>
</dbReference>
<dbReference type="NCBIfam" id="TIGR02727">
    <property type="entry name" value="MTHFS_bact"/>
    <property type="match status" value="1"/>
</dbReference>
<comment type="caution">
    <text evidence="6">The sequence shown here is derived from an EMBL/GenBank/DDBJ whole genome shotgun (WGS) entry which is preliminary data.</text>
</comment>
<dbReference type="GO" id="GO:0035999">
    <property type="term" value="P:tetrahydrofolate interconversion"/>
    <property type="evidence" value="ECO:0007669"/>
    <property type="project" value="TreeGrafter"/>
</dbReference>
<feature type="binding site" evidence="4">
    <location>
        <begin position="3"/>
        <end position="7"/>
    </location>
    <ligand>
        <name>ATP</name>
        <dbReference type="ChEBI" id="CHEBI:30616"/>
    </ligand>
</feature>